<name>A0A6A5RJH3_9PLEO</name>
<dbReference type="GeneID" id="54355781"/>
<protein>
    <submittedName>
        <fullName evidence="1">Uncharacterized protein</fullName>
    </submittedName>
</protein>
<keyword evidence="2" id="KW-1185">Reference proteome</keyword>
<dbReference type="EMBL" id="ML978973">
    <property type="protein sequence ID" value="KAF1927124.1"/>
    <property type="molecule type" value="Genomic_DNA"/>
</dbReference>
<dbReference type="Proteomes" id="UP000800082">
    <property type="component" value="Unassembled WGS sequence"/>
</dbReference>
<reference evidence="1" key="1">
    <citation type="journal article" date="2020" name="Stud. Mycol.">
        <title>101 Dothideomycetes genomes: a test case for predicting lifestyles and emergence of pathogens.</title>
        <authorList>
            <person name="Haridas S."/>
            <person name="Albert R."/>
            <person name="Binder M."/>
            <person name="Bloem J."/>
            <person name="Labutti K."/>
            <person name="Salamov A."/>
            <person name="Andreopoulos B."/>
            <person name="Baker S."/>
            <person name="Barry K."/>
            <person name="Bills G."/>
            <person name="Bluhm B."/>
            <person name="Cannon C."/>
            <person name="Castanera R."/>
            <person name="Culley D."/>
            <person name="Daum C."/>
            <person name="Ezra D."/>
            <person name="Gonzalez J."/>
            <person name="Henrissat B."/>
            <person name="Kuo A."/>
            <person name="Liang C."/>
            <person name="Lipzen A."/>
            <person name="Lutzoni F."/>
            <person name="Magnuson J."/>
            <person name="Mondo S."/>
            <person name="Nolan M."/>
            <person name="Ohm R."/>
            <person name="Pangilinan J."/>
            <person name="Park H.-J."/>
            <person name="Ramirez L."/>
            <person name="Alfaro M."/>
            <person name="Sun H."/>
            <person name="Tritt A."/>
            <person name="Yoshinaga Y."/>
            <person name="Zwiers L.-H."/>
            <person name="Turgeon B."/>
            <person name="Goodwin S."/>
            <person name="Spatafora J."/>
            <person name="Crous P."/>
            <person name="Grigoriev I."/>
        </authorList>
    </citation>
    <scope>NUCLEOTIDE SEQUENCE</scope>
    <source>
        <strain evidence="1">CBS 183.55</strain>
    </source>
</reference>
<evidence type="ECO:0000313" key="2">
    <source>
        <dbReference type="Proteomes" id="UP000800082"/>
    </source>
</evidence>
<accession>A0A6A5RJH3</accession>
<dbReference type="AlphaFoldDB" id="A0A6A5RJH3"/>
<sequence length="133" mass="14793">MRSVDFTDNYVPMFQGKIRFTVRKVVLNHPLQIVAVEDIKCFVVCALMKSEEWRSNVVSIVGDKLRFGQANGASGANTEELREMSSALIGFGTYVKRSSGFLGTKGGRIHVPKTFLLTALLRVHALRLTTVFT</sequence>
<organism evidence="1 2">
    <name type="scientific">Didymella exigua CBS 183.55</name>
    <dbReference type="NCBI Taxonomy" id="1150837"/>
    <lineage>
        <taxon>Eukaryota</taxon>
        <taxon>Fungi</taxon>
        <taxon>Dikarya</taxon>
        <taxon>Ascomycota</taxon>
        <taxon>Pezizomycotina</taxon>
        <taxon>Dothideomycetes</taxon>
        <taxon>Pleosporomycetidae</taxon>
        <taxon>Pleosporales</taxon>
        <taxon>Pleosporineae</taxon>
        <taxon>Didymellaceae</taxon>
        <taxon>Didymella</taxon>
    </lineage>
</organism>
<dbReference type="RefSeq" id="XP_033447376.1">
    <property type="nucleotide sequence ID" value="XM_033598114.1"/>
</dbReference>
<proteinExistence type="predicted"/>
<gene>
    <name evidence="1" type="ORF">M421DRAFT_93386</name>
</gene>
<evidence type="ECO:0000313" key="1">
    <source>
        <dbReference type="EMBL" id="KAF1927124.1"/>
    </source>
</evidence>